<dbReference type="Proteomes" id="UP000682733">
    <property type="component" value="Unassembled WGS sequence"/>
</dbReference>
<dbReference type="EMBL" id="CAJNOK010061939">
    <property type="protein sequence ID" value="CAF1639655.1"/>
    <property type="molecule type" value="Genomic_DNA"/>
</dbReference>
<evidence type="ECO:0000313" key="1">
    <source>
        <dbReference type="EMBL" id="CAF1639655.1"/>
    </source>
</evidence>
<proteinExistence type="predicted"/>
<dbReference type="AlphaFoldDB" id="A0A8S2G781"/>
<accession>A0A8S2G781</accession>
<evidence type="ECO:0000313" key="3">
    <source>
        <dbReference type="Proteomes" id="UP000677228"/>
    </source>
</evidence>
<evidence type="ECO:0000313" key="2">
    <source>
        <dbReference type="EMBL" id="CAF4474276.1"/>
    </source>
</evidence>
<comment type="caution">
    <text evidence="1">The sequence shown here is derived from an EMBL/GenBank/DDBJ whole genome shotgun (WGS) entry which is preliminary data.</text>
</comment>
<reference evidence="1" key="1">
    <citation type="submission" date="2021-02" db="EMBL/GenBank/DDBJ databases">
        <authorList>
            <person name="Nowell W R."/>
        </authorList>
    </citation>
    <scope>NUCLEOTIDE SEQUENCE</scope>
</reference>
<feature type="non-terminal residue" evidence="1">
    <location>
        <position position="1"/>
    </location>
</feature>
<dbReference type="Proteomes" id="UP000677228">
    <property type="component" value="Unassembled WGS sequence"/>
</dbReference>
<dbReference type="EMBL" id="CAJOBA010088631">
    <property type="protein sequence ID" value="CAF4474276.1"/>
    <property type="molecule type" value="Genomic_DNA"/>
</dbReference>
<sequence length="87" mass="9957">VLSADQNSTIYEVIPLCQMSVHSPLITPDDTKVIGTLKQYKECKELLNNWTMTAKHYVAVLVHPLLKNFQTLLDFKQHKTNNECAKN</sequence>
<protein>
    <submittedName>
        <fullName evidence="1">Uncharacterized protein</fullName>
    </submittedName>
</protein>
<organism evidence="1 3">
    <name type="scientific">Didymodactylos carnosus</name>
    <dbReference type="NCBI Taxonomy" id="1234261"/>
    <lineage>
        <taxon>Eukaryota</taxon>
        <taxon>Metazoa</taxon>
        <taxon>Spiralia</taxon>
        <taxon>Gnathifera</taxon>
        <taxon>Rotifera</taxon>
        <taxon>Eurotatoria</taxon>
        <taxon>Bdelloidea</taxon>
        <taxon>Philodinida</taxon>
        <taxon>Philodinidae</taxon>
        <taxon>Didymodactylos</taxon>
    </lineage>
</organism>
<gene>
    <name evidence="1" type="ORF">OVA965_LOCUS44199</name>
    <name evidence="2" type="ORF">TMI583_LOCUS46848</name>
</gene>
<name>A0A8S2G781_9BILA</name>